<accession>A0ABV0NC60</accession>
<feature type="region of interest" description="Disordered" evidence="1">
    <location>
        <begin position="471"/>
        <end position="498"/>
    </location>
</feature>
<evidence type="ECO:0008006" key="4">
    <source>
        <dbReference type="Google" id="ProtNLM"/>
    </source>
</evidence>
<name>A0ABV0NC60_9TELE</name>
<dbReference type="PANTHER" id="PTHR12295:SF29">
    <property type="entry name" value="PROTEIN FURRY HOMOLOG"/>
    <property type="match status" value="1"/>
</dbReference>
<feature type="compositionally biased region" description="Low complexity" evidence="1">
    <location>
        <begin position="471"/>
        <end position="482"/>
    </location>
</feature>
<dbReference type="EMBL" id="JAHRIO010030416">
    <property type="protein sequence ID" value="MEQ2167847.1"/>
    <property type="molecule type" value="Genomic_DNA"/>
</dbReference>
<evidence type="ECO:0000313" key="3">
    <source>
        <dbReference type="Proteomes" id="UP001476798"/>
    </source>
</evidence>
<protein>
    <recommendedName>
        <fullName evidence="4">FRY</fullName>
    </recommendedName>
</protein>
<organism evidence="2 3">
    <name type="scientific">Goodea atripinnis</name>
    <dbReference type="NCBI Taxonomy" id="208336"/>
    <lineage>
        <taxon>Eukaryota</taxon>
        <taxon>Metazoa</taxon>
        <taxon>Chordata</taxon>
        <taxon>Craniata</taxon>
        <taxon>Vertebrata</taxon>
        <taxon>Euteleostomi</taxon>
        <taxon>Actinopterygii</taxon>
        <taxon>Neopterygii</taxon>
        <taxon>Teleostei</taxon>
        <taxon>Neoteleostei</taxon>
        <taxon>Acanthomorphata</taxon>
        <taxon>Ovalentaria</taxon>
        <taxon>Atherinomorphae</taxon>
        <taxon>Cyprinodontiformes</taxon>
        <taxon>Goodeidae</taxon>
        <taxon>Goodea</taxon>
    </lineage>
</organism>
<sequence>NAKKTSTAGSSDNYISLWRNYLILCLGVAKPSIMSPGHLRASTPEITATTPDGSVTYDNKVCVYAKMETSVPTMNKKRRERRDLLRLQLLRIFELLASAGVISDSTNGALERDSLALGALFLEYVDLTRMLLEAENEKELDVLKDIRAHFSGMVANLIQCIPGKQCPYPDSLSFLCNFRTLISNLAYIFQAMSAVLCCGPVFDNVGLSTDGYLYKWLDNILACHDLRVHRLGCEVVILLLELNPDQINLFNWAVDRCFTGSHQLASGCFKAIATVCGNRSVLETRLCAYSKRMVEQKPGNILYGTHGPLPPLYSVNLSQLSIQLASMYPELTLPLFSEVSQRFPTTHPNGRQIMLSYLLPWLSNIELVDTGLLPPVSSPCTPEEESRSQTQGMTPSLRGSGWGSLQATSLVLNNLMFMTAKVVIYLCRNNTIQTMEELLFELQQTDPVNPVVLHCDNPPFYRFAASSKASTSQTGTTSSSNTVVAGQENLPDTDDNKVVRENEERLVLLNLPALGVNVTLV</sequence>
<evidence type="ECO:0000256" key="1">
    <source>
        <dbReference type="SAM" id="MobiDB-lite"/>
    </source>
</evidence>
<keyword evidence="3" id="KW-1185">Reference proteome</keyword>
<reference evidence="2 3" key="1">
    <citation type="submission" date="2021-06" db="EMBL/GenBank/DDBJ databases">
        <authorList>
            <person name="Palmer J.M."/>
        </authorList>
    </citation>
    <scope>NUCLEOTIDE SEQUENCE [LARGE SCALE GENOMIC DNA]</scope>
    <source>
        <strain evidence="2 3">GA_2019</strain>
        <tissue evidence="2">Muscle</tissue>
    </source>
</reference>
<gene>
    <name evidence="2" type="ORF">GOODEAATRI_008189</name>
</gene>
<dbReference type="Proteomes" id="UP001476798">
    <property type="component" value="Unassembled WGS sequence"/>
</dbReference>
<dbReference type="PANTHER" id="PTHR12295">
    <property type="entry name" value="FURRY-RELATED"/>
    <property type="match status" value="1"/>
</dbReference>
<proteinExistence type="predicted"/>
<feature type="non-terminal residue" evidence="2">
    <location>
        <position position="1"/>
    </location>
</feature>
<dbReference type="InterPro" id="IPR039867">
    <property type="entry name" value="Furry/Tao3/Mor2"/>
</dbReference>
<feature type="region of interest" description="Disordered" evidence="1">
    <location>
        <begin position="377"/>
        <end position="400"/>
    </location>
</feature>
<evidence type="ECO:0000313" key="2">
    <source>
        <dbReference type="EMBL" id="MEQ2167847.1"/>
    </source>
</evidence>
<comment type="caution">
    <text evidence="2">The sequence shown here is derived from an EMBL/GenBank/DDBJ whole genome shotgun (WGS) entry which is preliminary data.</text>
</comment>